<dbReference type="SMART" id="SM00228">
    <property type="entry name" value="PDZ"/>
    <property type="match status" value="1"/>
</dbReference>
<protein>
    <submittedName>
        <fullName evidence="2">PDZ domain-containing protein</fullName>
    </submittedName>
</protein>
<reference evidence="2 3" key="1">
    <citation type="submission" date="2020-04" db="EMBL/GenBank/DDBJ databases">
        <authorList>
            <person name="Yoon J."/>
        </authorList>
    </citation>
    <scope>NUCLEOTIDE SEQUENCE [LARGE SCALE GENOMIC DNA]</scope>
    <source>
        <strain evidence="2 3">DJ-13</strain>
    </source>
</reference>
<dbReference type="PROSITE" id="PS50106">
    <property type="entry name" value="PDZ"/>
    <property type="match status" value="1"/>
</dbReference>
<dbReference type="SUPFAM" id="SSF50156">
    <property type="entry name" value="PDZ domain-like"/>
    <property type="match status" value="1"/>
</dbReference>
<name>A0ABX1GTV1_9FLAO</name>
<dbReference type="InterPro" id="IPR001478">
    <property type="entry name" value="PDZ"/>
</dbReference>
<dbReference type="Gene3D" id="2.30.42.10">
    <property type="match status" value="1"/>
</dbReference>
<dbReference type="InterPro" id="IPR036034">
    <property type="entry name" value="PDZ_sf"/>
</dbReference>
<dbReference type="RefSeq" id="WP_168553569.1">
    <property type="nucleotide sequence ID" value="NZ_JAAWWL010000003.1"/>
</dbReference>
<dbReference type="Proteomes" id="UP000718451">
    <property type="component" value="Unassembled WGS sequence"/>
</dbReference>
<accession>A0ABX1GTV1</accession>
<organism evidence="2 3">
    <name type="scientific">Croceivirga thetidis</name>
    <dbReference type="NCBI Taxonomy" id="2721623"/>
    <lineage>
        <taxon>Bacteria</taxon>
        <taxon>Pseudomonadati</taxon>
        <taxon>Bacteroidota</taxon>
        <taxon>Flavobacteriia</taxon>
        <taxon>Flavobacteriales</taxon>
        <taxon>Flavobacteriaceae</taxon>
        <taxon>Croceivirga</taxon>
    </lineage>
</organism>
<comment type="caution">
    <text evidence="2">The sequence shown here is derived from an EMBL/GenBank/DDBJ whole genome shotgun (WGS) entry which is preliminary data.</text>
</comment>
<dbReference type="EMBL" id="JAAWWL010000003">
    <property type="protein sequence ID" value="NKI33346.1"/>
    <property type="molecule type" value="Genomic_DNA"/>
</dbReference>
<evidence type="ECO:0000313" key="3">
    <source>
        <dbReference type="Proteomes" id="UP000718451"/>
    </source>
</evidence>
<evidence type="ECO:0000259" key="1">
    <source>
        <dbReference type="PROSITE" id="PS50106"/>
    </source>
</evidence>
<proteinExistence type="predicted"/>
<keyword evidence="3" id="KW-1185">Reference proteome</keyword>
<gene>
    <name evidence="2" type="ORF">HCU67_15430</name>
</gene>
<sequence length="450" mass="51084">MIRRFPILLFWLILSIQFCIGQQFVLPKGQKFEKVRFELINNLMVVPVEINGAKLKFVLDTGVSNPILFNLTDQDSVQINQVSEITLRGLGEGEPIKALKSEHNRVRLGNATNLDQRLFVVLDKEINFSTSMGMTIHGIIGYELFKSFVVEVNYANETLKLFPPSSYVYKTKGKQETVPISLVDKKAYVVGSIDTEKKDNIPVRLLLDTGSSDALWLFHDTELGLEVPEDYYEDFLGKGLSGNIYGKRSKLKGFRLGSFSLFDAKTAFPYKESFGLLTELDGRNGSIGGEILKRFNFIIDYSKRQLTLRKNSLFKTPFQYNFAGIDLQHNGMRYISERIADSNGFVTQKDKGGFGNVQILMQNRTRLSLVPEIVVSAIRAGSPADRAGLQEGDVILAVNGKRVYNYKLQEILQMINEHDGKRVKLLIERYNKDLVYSFIVEDVFKTKKPR</sequence>
<dbReference type="Gene3D" id="2.40.70.10">
    <property type="entry name" value="Acid Proteases"/>
    <property type="match status" value="2"/>
</dbReference>
<dbReference type="InterPro" id="IPR021109">
    <property type="entry name" value="Peptidase_aspartic_dom_sf"/>
</dbReference>
<dbReference type="InterPro" id="IPR041489">
    <property type="entry name" value="PDZ_6"/>
</dbReference>
<dbReference type="Pfam" id="PF17820">
    <property type="entry name" value="PDZ_6"/>
    <property type="match status" value="1"/>
</dbReference>
<dbReference type="Pfam" id="PF13650">
    <property type="entry name" value="Asp_protease_2"/>
    <property type="match status" value="1"/>
</dbReference>
<feature type="domain" description="PDZ" evidence="1">
    <location>
        <begin position="373"/>
        <end position="417"/>
    </location>
</feature>
<evidence type="ECO:0000313" key="2">
    <source>
        <dbReference type="EMBL" id="NKI33346.1"/>
    </source>
</evidence>